<dbReference type="AlphaFoldDB" id="A0A6S6QH86"/>
<proteinExistence type="inferred from homology"/>
<dbReference type="SUPFAM" id="SSF52768">
    <property type="entry name" value="Arginase/deacetylase"/>
    <property type="match status" value="1"/>
</dbReference>
<feature type="binding site" evidence="4">
    <location>
        <position position="126"/>
    </location>
    <ligand>
        <name>Mn(2+)</name>
        <dbReference type="ChEBI" id="CHEBI:29035"/>
        <label>2</label>
    </ligand>
</feature>
<dbReference type="NCBIfam" id="TIGR01230">
    <property type="entry name" value="agmatinase"/>
    <property type="match status" value="1"/>
</dbReference>
<keyword evidence="3 5" id="KW-0378">Hydrolase</keyword>
<comment type="cofactor">
    <cofactor evidence="4">
        <name>Mn(2+)</name>
        <dbReference type="ChEBI" id="CHEBI:29035"/>
    </cofactor>
    <text evidence="4">Binds 2 manganese ions per subunit.</text>
</comment>
<protein>
    <submittedName>
        <fullName evidence="6">Guanidinopropionase</fullName>
    </submittedName>
</protein>
<dbReference type="InterPro" id="IPR020855">
    <property type="entry name" value="Ureohydrolase_Mn_BS"/>
</dbReference>
<dbReference type="PANTHER" id="PTHR11358:SF26">
    <property type="entry name" value="GUANIDINO ACID HYDROLASE, MITOCHONDRIAL"/>
    <property type="match status" value="1"/>
</dbReference>
<dbReference type="EMBL" id="AP023361">
    <property type="protein sequence ID" value="BCJ90533.1"/>
    <property type="molecule type" value="Genomic_DNA"/>
</dbReference>
<dbReference type="Proteomes" id="UP000515317">
    <property type="component" value="Chromosome"/>
</dbReference>
<keyword evidence="2 4" id="KW-0479">Metal-binding</keyword>
<evidence type="ECO:0000256" key="3">
    <source>
        <dbReference type="ARBA" id="ARBA00022801"/>
    </source>
</evidence>
<dbReference type="PROSITE" id="PS51409">
    <property type="entry name" value="ARGINASE_2"/>
    <property type="match status" value="1"/>
</dbReference>
<evidence type="ECO:0000313" key="7">
    <source>
        <dbReference type="Proteomes" id="UP000515317"/>
    </source>
</evidence>
<accession>A0A6S6QH86</accession>
<dbReference type="Pfam" id="PF00491">
    <property type="entry name" value="Arginase"/>
    <property type="match status" value="1"/>
</dbReference>
<dbReference type="InterPro" id="IPR023696">
    <property type="entry name" value="Ureohydrolase_dom_sf"/>
</dbReference>
<dbReference type="CDD" id="cd11592">
    <property type="entry name" value="Agmatinase_PAH"/>
    <property type="match status" value="1"/>
</dbReference>
<feature type="binding site" evidence="4">
    <location>
        <position position="240"/>
    </location>
    <ligand>
        <name>Mn(2+)</name>
        <dbReference type="ChEBI" id="CHEBI:29035"/>
        <label>1</label>
    </ligand>
</feature>
<name>A0A6S6QH86_9HYPH</name>
<dbReference type="PIRSF" id="PIRSF036979">
    <property type="entry name" value="Arginase"/>
    <property type="match status" value="1"/>
</dbReference>
<keyword evidence="7" id="KW-1185">Reference proteome</keyword>
<dbReference type="PANTHER" id="PTHR11358">
    <property type="entry name" value="ARGINASE/AGMATINASE"/>
    <property type="match status" value="1"/>
</dbReference>
<dbReference type="InterPro" id="IPR005925">
    <property type="entry name" value="Agmatinase-rel"/>
</dbReference>
<organism evidence="6 7">
    <name type="scientific">Terrihabitans soli</name>
    <dbReference type="NCBI Taxonomy" id="708113"/>
    <lineage>
        <taxon>Bacteria</taxon>
        <taxon>Pseudomonadati</taxon>
        <taxon>Pseudomonadota</taxon>
        <taxon>Alphaproteobacteria</taxon>
        <taxon>Hyphomicrobiales</taxon>
        <taxon>Terrihabitans</taxon>
    </lineage>
</organism>
<comment type="similarity">
    <text evidence="1">Belongs to the arginase family. Agmatinase subfamily.</text>
</comment>
<dbReference type="PROSITE" id="PS01053">
    <property type="entry name" value="ARGINASE_1"/>
    <property type="match status" value="1"/>
</dbReference>
<dbReference type="GO" id="GO:0046872">
    <property type="term" value="F:metal ion binding"/>
    <property type="evidence" value="ECO:0007669"/>
    <property type="project" value="UniProtKB-KW"/>
</dbReference>
<gene>
    <name evidence="6" type="primary">gpuA</name>
    <name evidence="6" type="ORF">IZ6_12680</name>
</gene>
<keyword evidence="4" id="KW-0464">Manganese</keyword>
<dbReference type="GO" id="GO:0033389">
    <property type="term" value="P:putrescine biosynthetic process from arginine, via agmatine"/>
    <property type="evidence" value="ECO:0007669"/>
    <property type="project" value="TreeGrafter"/>
</dbReference>
<dbReference type="Gene3D" id="3.40.800.10">
    <property type="entry name" value="Ureohydrolase domain"/>
    <property type="match status" value="1"/>
</dbReference>
<reference evidence="6 7" key="1">
    <citation type="submission" date="2020-08" db="EMBL/GenBank/DDBJ databases">
        <title>Genome sequence of Rhizobiales bacterium strain IZ6.</title>
        <authorList>
            <person name="Nakai R."/>
            <person name="Naganuma T."/>
        </authorList>
    </citation>
    <scope>NUCLEOTIDE SEQUENCE [LARGE SCALE GENOMIC DNA]</scope>
    <source>
        <strain evidence="6 7">IZ6</strain>
    </source>
</reference>
<feature type="binding site" evidence="4">
    <location>
        <position position="152"/>
    </location>
    <ligand>
        <name>Mn(2+)</name>
        <dbReference type="ChEBI" id="CHEBI:29035"/>
        <label>1</label>
    </ligand>
</feature>
<evidence type="ECO:0000313" key="6">
    <source>
        <dbReference type="EMBL" id="BCJ90533.1"/>
    </source>
</evidence>
<feature type="binding site" evidence="4">
    <location>
        <position position="242"/>
    </location>
    <ligand>
        <name>Mn(2+)</name>
        <dbReference type="ChEBI" id="CHEBI:29035"/>
        <label>1</label>
    </ligand>
</feature>
<feature type="binding site" evidence="4">
    <location>
        <position position="148"/>
    </location>
    <ligand>
        <name>Mn(2+)</name>
        <dbReference type="ChEBI" id="CHEBI:29035"/>
        <label>1</label>
    </ligand>
</feature>
<evidence type="ECO:0000256" key="2">
    <source>
        <dbReference type="ARBA" id="ARBA00022723"/>
    </source>
</evidence>
<evidence type="ECO:0000256" key="5">
    <source>
        <dbReference type="RuleBase" id="RU003684"/>
    </source>
</evidence>
<dbReference type="InterPro" id="IPR006035">
    <property type="entry name" value="Ureohydrolase"/>
</dbReference>
<feature type="binding site" evidence="4">
    <location>
        <position position="150"/>
    </location>
    <ligand>
        <name>Mn(2+)</name>
        <dbReference type="ChEBI" id="CHEBI:29035"/>
        <label>1</label>
    </ligand>
</feature>
<evidence type="ECO:0000256" key="4">
    <source>
        <dbReference type="PIRSR" id="PIRSR036979-1"/>
    </source>
</evidence>
<dbReference type="KEGG" id="tso:IZ6_12680"/>
<sequence length="317" mass="34075">MTSGNFFQPLDSGTVPRFAGIPTFMRLPQAEPEEVDIALIGVPFDGGTTNRPGARHGPRELRNQSSLVRRVHHVTGISPFDLVRVADCGDVATNPFDLDDSLKRISDFYARVKKAGAVPLTAGGDHLISLPILRGLASDGPLGMIHFDAHTDTYDSFFGTSRYNHGTPFRRAIEEGLLDPKRVVQIGLRGAISDASNYDWAKEQGIRLVFIEELTERGVASVMDEAKKIVGAKPIYVSFDIDVIDPSFAPGTGTPEIGGVTTREAQALVRALSGLKISGADLVEVSPPFDQGGITAITGATMMFELLCVLAEGKAKR</sequence>
<dbReference type="GO" id="GO:0008783">
    <property type="term" value="F:agmatinase activity"/>
    <property type="evidence" value="ECO:0007669"/>
    <property type="project" value="TreeGrafter"/>
</dbReference>
<dbReference type="PRINTS" id="PR00116">
    <property type="entry name" value="ARGINASE"/>
</dbReference>
<evidence type="ECO:0000256" key="1">
    <source>
        <dbReference type="ARBA" id="ARBA00009227"/>
    </source>
</evidence>